<dbReference type="PROSITE" id="PS51257">
    <property type="entry name" value="PROKAR_LIPOPROTEIN"/>
    <property type="match status" value="1"/>
</dbReference>
<name>A0A920C972_9BACL</name>
<dbReference type="InterPro" id="IPR006059">
    <property type="entry name" value="SBP"/>
</dbReference>
<dbReference type="AlphaFoldDB" id="A0A920C972"/>
<dbReference type="Proteomes" id="UP000679779">
    <property type="component" value="Unassembled WGS sequence"/>
</dbReference>
<dbReference type="PANTHER" id="PTHR43649:SF32">
    <property type="entry name" value="SUGAR BINDING SECRETED PROTEIN"/>
    <property type="match status" value="1"/>
</dbReference>
<proteinExistence type="predicted"/>
<protein>
    <submittedName>
        <fullName evidence="2">Sugar ABC transporter substrate-binding protein</fullName>
    </submittedName>
</protein>
<dbReference type="InterPro" id="IPR050490">
    <property type="entry name" value="Bact_solute-bd_prot1"/>
</dbReference>
<feature type="chain" id="PRO_5037482100" evidence="1">
    <location>
        <begin position="28"/>
        <end position="419"/>
    </location>
</feature>
<dbReference type="PANTHER" id="PTHR43649">
    <property type="entry name" value="ARABINOSE-BINDING PROTEIN-RELATED"/>
    <property type="match status" value="1"/>
</dbReference>
<evidence type="ECO:0000313" key="2">
    <source>
        <dbReference type="EMBL" id="GIO29473.1"/>
    </source>
</evidence>
<dbReference type="Pfam" id="PF01547">
    <property type="entry name" value="SBP_bac_1"/>
    <property type="match status" value="1"/>
</dbReference>
<evidence type="ECO:0000256" key="1">
    <source>
        <dbReference type="SAM" id="SignalP"/>
    </source>
</evidence>
<organism evidence="2 3">
    <name type="scientific">Paenibacillus albilobatus</name>
    <dbReference type="NCBI Taxonomy" id="2716884"/>
    <lineage>
        <taxon>Bacteria</taxon>
        <taxon>Bacillati</taxon>
        <taxon>Bacillota</taxon>
        <taxon>Bacilli</taxon>
        <taxon>Bacillales</taxon>
        <taxon>Paenibacillaceae</taxon>
        <taxon>Paenibacillus</taxon>
    </lineage>
</organism>
<sequence length="419" mass="46178">MKKLCMSFTCLLLVVLMVSGCSGGSSSNENVKTLTLWYWNRSIDDNLIKSVQKQFPGIRLNAQKIGGDFKSKLKTTLAAGTGGPDIVAFNDWVTELFPSADRFYDLYELGAKDIEQDYLDWKWKLGVTPEGKMIALPMDTGPTALFYRADLFEQAGLPSDPEEVHKLMGTWDDYFAAGKKLQDALGGKVKFTDNIGNIYTQVNAQSDKIYFDKNENFIGENPSSSMKKAWDLAVKASQMGLLANASTFSSEWNAAANNGKIASFVGAVWCKEILMQAAPDTSGKWRVARAPGGDGNNGGSFLAIMKTSKHPQEAFDVIKWLENPENQVTAMKELNLFPSAVKALDSDVMKQKEDFFGGQVTGEIFSESARHVKPAYFGTKYANLNGIVSRELSAVAIQGKNSDQAWEDALSRVKKELLR</sequence>
<reference evidence="2" key="1">
    <citation type="submission" date="2021-03" db="EMBL/GenBank/DDBJ databases">
        <title>Antimicrobial resistance genes in bacteria isolated from Japanese honey, and their potential for conferring macrolide and lincosamide resistance in the American foulbrood pathogen Paenibacillus larvae.</title>
        <authorList>
            <person name="Okamoto M."/>
            <person name="Kumagai M."/>
            <person name="Kanamori H."/>
            <person name="Takamatsu D."/>
        </authorList>
    </citation>
    <scope>NUCLEOTIDE SEQUENCE</scope>
    <source>
        <strain evidence="2">J2TS6</strain>
    </source>
</reference>
<keyword evidence="3" id="KW-1185">Reference proteome</keyword>
<dbReference type="Gene3D" id="3.40.190.10">
    <property type="entry name" value="Periplasmic binding protein-like II"/>
    <property type="match status" value="1"/>
</dbReference>
<keyword evidence="1" id="KW-0732">Signal</keyword>
<dbReference type="SUPFAM" id="SSF53850">
    <property type="entry name" value="Periplasmic binding protein-like II"/>
    <property type="match status" value="1"/>
</dbReference>
<feature type="signal peptide" evidence="1">
    <location>
        <begin position="1"/>
        <end position="27"/>
    </location>
</feature>
<dbReference type="EMBL" id="BORQ01000001">
    <property type="protein sequence ID" value="GIO29473.1"/>
    <property type="molecule type" value="Genomic_DNA"/>
</dbReference>
<dbReference type="RefSeq" id="WP_236575377.1">
    <property type="nucleotide sequence ID" value="NZ_BORQ01000001.1"/>
</dbReference>
<accession>A0A920C972</accession>
<gene>
    <name evidence="2" type="ORF">J2TS6_06140</name>
</gene>
<comment type="caution">
    <text evidence="2">The sequence shown here is derived from an EMBL/GenBank/DDBJ whole genome shotgun (WGS) entry which is preliminary data.</text>
</comment>
<evidence type="ECO:0000313" key="3">
    <source>
        <dbReference type="Proteomes" id="UP000679779"/>
    </source>
</evidence>